<dbReference type="Proteomes" id="UP000306196">
    <property type="component" value="Unassembled WGS sequence"/>
</dbReference>
<dbReference type="GO" id="GO:0005975">
    <property type="term" value="P:carbohydrate metabolic process"/>
    <property type="evidence" value="ECO:0007669"/>
    <property type="project" value="InterPro"/>
</dbReference>
<feature type="binding site" evidence="7">
    <location>
        <position position="296"/>
    </location>
    <ligand>
        <name>NADPH</name>
        <dbReference type="ChEBI" id="CHEBI:57783"/>
    </ligand>
</feature>
<dbReference type="SUPFAM" id="SSF51735">
    <property type="entry name" value="NAD(P)-binding Rossmann-fold domains"/>
    <property type="match status" value="1"/>
</dbReference>
<dbReference type="OrthoDB" id="9812273at2"/>
<evidence type="ECO:0000256" key="3">
    <source>
        <dbReference type="ARBA" id="ARBA00023002"/>
    </source>
</evidence>
<comment type="pathway">
    <text evidence="7">Membrane lipid metabolism; glycerophospholipid metabolism.</text>
</comment>
<feature type="binding site" evidence="7">
    <location>
        <position position="154"/>
    </location>
    <ligand>
        <name>NADPH</name>
        <dbReference type="ChEBI" id="CHEBI:57783"/>
    </ligand>
</feature>
<keyword evidence="7" id="KW-0547">Nucleotide-binding</keyword>
<dbReference type="GO" id="GO:0046167">
    <property type="term" value="P:glycerol-3-phosphate biosynthetic process"/>
    <property type="evidence" value="ECO:0007669"/>
    <property type="project" value="UniProtKB-UniRule"/>
</dbReference>
<dbReference type="PANTHER" id="PTHR11728:SF1">
    <property type="entry name" value="GLYCEROL-3-PHOSPHATE DEHYDROGENASE [NAD(+)] 2, CHLOROPLASTIC"/>
    <property type="match status" value="1"/>
</dbReference>
<comment type="similarity">
    <text evidence="1 7 10">Belongs to the NAD-dependent glycerol-3-phosphate dehydrogenase family.</text>
</comment>
<dbReference type="GO" id="GO:0008654">
    <property type="term" value="P:phospholipid biosynthetic process"/>
    <property type="evidence" value="ECO:0007669"/>
    <property type="project" value="UniProtKB-KW"/>
</dbReference>
<keyword evidence="3 7" id="KW-0560">Oxidoreductase</keyword>
<dbReference type="GO" id="GO:0141152">
    <property type="term" value="F:glycerol-3-phosphate dehydrogenase (NAD+) activity"/>
    <property type="evidence" value="ECO:0007669"/>
    <property type="project" value="RHEA"/>
</dbReference>
<feature type="binding site" evidence="7">
    <location>
        <position position="150"/>
    </location>
    <ligand>
        <name>sn-glycerol 3-phosphate</name>
        <dbReference type="ChEBI" id="CHEBI:57597"/>
    </ligand>
</feature>
<feature type="binding site" evidence="9">
    <location>
        <position position="48"/>
    </location>
    <ligand>
        <name>NAD(+)</name>
        <dbReference type="ChEBI" id="CHEBI:57540"/>
    </ligand>
</feature>
<dbReference type="Gene3D" id="1.10.1040.10">
    <property type="entry name" value="N-(1-d-carboxylethyl)-l-norvaline Dehydrogenase, domain 2"/>
    <property type="match status" value="1"/>
</dbReference>
<feature type="binding site" evidence="7">
    <location>
        <position position="205"/>
    </location>
    <ligand>
        <name>sn-glycerol 3-phosphate</name>
        <dbReference type="ChEBI" id="CHEBI:57597"/>
    </ligand>
</feature>
<dbReference type="GO" id="GO:0006650">
    <property type="term" value="P:glycerophospholipid metabolic process"/>
    <property type="evidence" value="ECO:0007669"/>
    <property type="project" value="UniProtKB-UniRule"/>
</dbReference>
<sequence length="359" mass="37625">MATFSHENRGSSISSERIKVAVLGAGNMGTALAHALAGNGHEVVLWDFFPEVVEDIQNRRENRRFLPDVRLHEMVRATMSAVECVMGARLVVVSVPSPFVASTLGPIMLGLENHAVLLNVAKGFAPGTRHSLLSMLERLAPTHACVQMAGPAIANEFARGTPASVVLATADELVARRVADWLSGPCFITETTTDVTGASLGGILKNVYAILLGCLDVLGKDSRNVEAAALTASVREMARIAEACGGQALTLYGLAGMGDLVATGLSQDSHNRKFGKALASGKLTSAIEAEIKLLPEGARAVAAVCALAHEADVPAPLAGWVRRTVEGTPPSWEGLLNELRAATRAASGTPPQPVGDDFR</sequence>
<dbReference type="RefSeq" id="WP_138086423.1">
    <property type="nucleotide sequence ID" value="NZ_VAUV01000008.1"/>
</dbReference>
<keyword evidence="5 7" id="KW-0594">Phospholipid biosynthesis</keyword>
<dbReference type="Gene3D" id="3.40.50.720">
    <property type="entry name" value="NAD(P)-binding Rossmann-like Domain"/>
    <property type="match status" value="1"/>
</dbReference>
<keyword evidence="2 7" id="KW-0444">Lipid biosynthesis</keyword>
<dbReference type="PIRSF" id="PIRSF000114">
    <property type="entry name" value="Glycerol-3-P_dh"/>
    <property type="match status" value="1"/>
</dbReference>
<keyword evidence="6 7" id="KW-1208">Phospholipid metabolism</keyword>
<proteinExistence type="inferred from homology"/>
<dbReference type="GO" id="GO:0005829">
    <property type="term" value="C:cytosol"/>
    <property type="evidence" value="ECO:0007669"/>
    <property type="project" value="TreeGrafter"/>
</dbReference>
<comment type="catalytic activity">
    <reaction evidence="7">
        <text>sn-glycerol 3-phosphate + NAD(+) = dihydroxyacetone phosphate + NADH + H(+)</text>
        <dbReference type="Rhea" id="RHEA:11092"/>
        <dbReference type="ChEBI" id="CHEBI:15378"/>
        <dbReference type="ChEBI" id="CHEBI:57540"/>
        <dbReference type="ChEBI" id="CHEBI:57597"/>
        <dbReference type="ChEBI" id="CHEBI:57642"/>
        <dbReference type="ChEBI" id="CHEBI:57945"/>
        <dbReference type="EC" id="1.1.1.94"/>
    </reaction>
</comment>
<comment type="caution">
    <text evidence="7">Lacks conserved residue(s) required for the propagation of feature annotation.</text>
</comment>
<reference evidence="14 15" key="1">
    <citation type="submission" date="2019-05" db="EMBL/GenBank/DDBJ databases">
        <title>Verrucobacter flavum gen. nov., sp. nov. a new member of the family Verrucomicrobiaceae.</title>
        <authorList>
            <person name="Szuroczki S."/>
            <person name="Abbaszade G."/>
            <person name="Szabo A."/>
            <person name="Felfoldi T."/>
            <person name="Schumann P."/>
            <person name="Boka K."/>
            <person name="Keki Z."/>
            <person name="Toumi M."/>
            <person name="Toth E."/>
        </authorList>
    </citation>
    <scope>NUCLEOTIDE SEQUENCE [LARGE SCALE GENOMIC DNA]</scope>
    <source>
        <strain evidence="14 15">MG-N-17</strain>
    </source>
</reference>
<comment type="caution">
    <text evidence="14">The sequence shown here is derived from an EMBL/GenBank/DDBJ whole genome shotgun (WGS) entry which is preliminary data.</text>
</comment>
<dbReference type="HAMAP" id="MF_00394">
    <property type="entry name" value="NAD_Glyc3P_dehydrog"/>
    <property type="match status" value="1"/>
</dbReference>
<evidence type="ECO:0000259" key="12">
    <source>
        <dbReference type="Pfam" id="PF01210"/>
    </source>
</evidence>
<dbReference type="NCBIfam" id="NF000940">
    <property type="entry name" value="PRK00094.1-2"/>
    <property type="match status" value="1"/>
</dbReference>
<evidence type="ECO:0000313" key="15">
    <source>
        <dbReference type="Proteomes" id="UP000306196"/>
    </source>
</evidence>
<dbReference type="Pfam" id="PF07479">
    <property type="entry name" value="NAD_Gly3P_dh_C"/>
    <property type="match status" value="1"/>
</dbReference>
<dbReference type="PRINTS" id="PR00077">
    <property type="entry name" value="GPDHDRGNASE"/>
</dbReference>
<keyword evidence="7" id="KW-0963">Cytoplasm</keyword>
<feature type="binding site" evidence="9">
    <location>
        <begin position="24"/>
        <end position="29"/>
    </location>
    <ligand>
        <name>NAD(+)</name>
        <dbReference type="ChEBI" id="CHEBI:57540"/>
    </ligand>
</feature>
<keyword evidence="4 7" id="KW-0443">Lipid metabolism</keyword>
<evidence type="ECO:0000256" key="1">
    <source>
        <dbReference type="ARBA" id="ARBA00011009"/>
    </source>
</evidence>
<feature type="domain" description="Glycerol-3-phosphate dehydrogenase NAD-dependent C-terminal" evidence="13">
    <location>
        <begin position="194"/>
        <end position="326"/>
    </location>
</feature>
<evidence type="ECO:0000256" key="8">
    <source>
        <dbReference type="PIRSR" id="PIRSR000114-1"/>
    </source>
</evidence>
<comment type="subcellular location">
    <subcellularLocation>
        <location evidence="7">Cytoplasm</location>
    </subcellularLocation>
</comment>
<dbReference type="InterPro" id="IPR036291">
    <property type="entry name" value="NAD(P)-bd_dom_sf"/>
</dbReference>
<evidence type="ECO:0000256" key="5">
    <source>
        <dbReference type="ARBA" id="ARBA00023209"/>
    </source>
</evidence>
<comment type="catalytic activity">
    <reaction evidence="7 11">
        <text>sn-glycerol 3-phosphate + NADP(+) = dihydroxyacetone phosphate + NADPH + H(+)</text>
        <dbReference type="Rhea" id="RHEA:11096"/>
        <dbReference type="ChEBI" id="CHEBI:15378"/>
        <dbReference type="ChEBI" id="CHEBI:57597"/>
        <dbReference type="ChEBI" id="CHEBI:57642"/>
        <dbReference type="ChEBI" id="CHEBI:57783"/>
        <dbReference type="ChEBI" id="CHEBI:58349"/>
        <dbReference type="EC" id="1.1.1.94"/>
    </reaction>
</comment>
<dbReference type="Pfam" id="PF01210">
    <property type="entry name" value="NAD_Gly3P_dh_N"/>
    <property type="match status" value="1"/>
</dbReference>
<dbReference type="GO" id="GO:0051287">
    <property type="term" value="F:NAD binding"/>
    <property type="evidence" value="ECO:0007669"/>
    <property type="project" value="InterPro"/>
</dbReference>
<keyword evidence="7" id="KW-0521">NADP</keyword>
<dbReference type="InterPro" id="IPR006168">
    <property type="entry name" value="G3P_DH_NAD-dep"/>
</dbReference>
<organism evidence="14 15">
    <name type="scientific">Phragmitibacter flavus</name>
    <dbReference type="NCBI Taxonomy" id="2576071"/>
    <lineage>
        <taxon>Bacteria</taxon>
        <taxon>Pseudomonadati</taxon>
        <taxon>Verrucomicrobiota</taxon>
        <taxon>Verrucomicrobiia</taxon>
        <taxon>Verrucomicrobiales</taxon>
        <taxon>Verrucomicrobiaceae</taxon>
        <taxon>Phragmitibacter</taxon>
    </lineage>
</organism>
<dbReference type="PANTHER" id="PTHR11728">
    <property type="entry name" value="GLYCEROL-3-PHOSPHATE DEHYDROGENASE"/>
    <property type="match status" value="1"/>
</dbReference>
<feature type="binding site" evidence="7">
    <location>
        <position position="122"/>
    </location>
    <ligand>
        <name>sn-glycerol 3-phosphate</name>
        <dbReference type="ChEBI" id="CHEBI:57597"/>
    </ligand>
</feature>
<comment type="function">
    <text evidence="7">Catalyzes the reduction of the glycolytic intermediate dihydroxyacetone phosphate (DHAP) to sn-glycerol 3-phosphate (G3P), the key precursor for phospholipid synthesis.</text>
</comment>
<evidence type="ECO:0000256" key="7">
    <source>
        <dbReference type="HAMAP-Rule" id="MF_00394"/>
    </source>
</evidence>
<dbReference type="GO" id="GO:0046168">
    <property type="term" value="P:glycerol-3-phosphate catabolic process"/>
    <property type="evidence" value="ECO:0007669"/>
    <property type="project" value="InterPro"/>
</dbReference>
<keyword evidence="15" id="KW-1185">Reference proteome</keyword>
<feature type="binding site" evidence="7">
    <location>
        <position position="294"/>
    </location>
    <ligand>
        <name>NADPH</name>
        <dbReference type="ChEBI" id="CHEBI:57783"/>
    </ligand>
</feature>
<dbReference type="AlphaFoldDB" id="A0A5R8KDN7"/>
<evidence type="ECO:0000256" key="4">
    <source>
        <dbReference type="ARBA" id="ARBA00023098"/>
    </source>
</evidence>
<feature type="active site" description="Proton acceptor" evidence="7 8">
    <location>
        <position position="205"/>
    </location>
</feature>
<evidence type="ECO:0000256" key="9">
    <source>
        <dbReference type="PIRSR" id="PIRSR000114-3"/>
    </source>
</evidence>
<keyword evidence="7 9" id="KW-0520">NAD</keyword>
<dbReference type="InterPro" id="IPR006109">
    <property type="entry name" value="G3P_DH_NAD-dep_C"/>
</dbReference>
<protein>
    <recommendedName>
        <fullName evidence="7">Glycerol-3-phosphate dehydrogenase [NAD(P)+]</fullName>
        <ecNumber evidence="7">1.1.1.94</ecNumber>
    </recommendedName>
    <alternativeName>
        <fullName evidence="7">NAD(P)(+)-dependent glycerol-3-phosphate dehydrogenase</fullName>
    </alternativeName>
    <alternativeName>
        <fullName evidence="7">NAD(P)H-dependent dihydroxyacetone-phosphate reductase</fullName>
    </alternativeName>
</protein>
<accession>A0A5R8KDN7</accession>
<dbReference type="InterPro" id="IPR013328">
    <property type="entry name" value="6PGD_dom2"/>
</dbReference>
<evidence type="ECO:0000256" key="6">
    <source>
        <dbReference type="ARBA" id="ARBA00023264"/>
    </source>
</evidence>
<evidence type="ECO:0000256" key="2">
    <source>
        <dbReference type="ARBA" id="ARBA00022516"/>
    </source>
</evidence>
<evidence type="ECO:0000256" key="10">
    <source>
        <dbReference type="RuleBase" id="RU000437"/>
    </source>
</evidence>
<dbReference type="EC" id="1.1.1.94" evidence="7"/>
<feature type="binding site" evidence="7">
    <location>
        <position position="122"/>
    </location>
    <ligand>
        <name>NADPH</name>
        <dbReference type="ChEBI" id="CHEBI:57783"/>
    </ligand>
</feature>
<dbReference type="EMBL" id="VAUV01000008">
    <property type="protein sequence ID" value="TLD70367.1"/>
    <property type="molecule type" value="Genomic_DNA"/>
</dbReference>
<dbReference type="GO" id="GO:0141153">
    <property type="term" value="F:glycerol-3-phosphate dehydrogenase (NADP+) activity"/>
    <property type="evidence" value="ECO:0007669"/>
    <property type="project" value="RHEA"/>
</dbReference>
<feature type="domain" description="Glycerol-3-phosphate dehydrogenase NAD-dependent N-terminal" evidence="12">
    <location>
        <begin position="19"/>
        <end position="172"/>
    </location>
</feature>
<feature type="binding site" evidence="9">
    <location>
        <position position="99"/>
    </location>
    <ligand>
        <name>NAD(+)</name>
        <dbReference type="ChEBI" id="CHEBI:57540"/>
    </ligand>
</feature>
<dbReference type="InterPro" id="IPR008927">
    <property type="entry name" value="6-PGluconate_DH-like_C_sf"/>
</dbReference>
<feature type="binding site" evidence="7">
    <location>
        <position position="269"/>
    </location>
    <ligand>
        <name>sn-glycerol 3-phosphate</name>
        <dbReference type="ChEBI" id="CHEBI:57597"/>
    </ligand>
</feature>
<feature type="binding site" evidence="7">
    <location>
        <position position="259"/>
    </location>
    <ligand>
        <name>sn-glycerol 3-phosphate</name>
        <dbReference type="ChEBI" id="CHEBI:57597"/>
    </ligand>
</feature>
<evidence type="ECO:0000259" key="13">
    <source>
        <dbReference type="Pfam" id="PF07479"/>
    </source>
</evidence>
<feature type="binding site" evidence="9">
    <location>
        <position position="154"/>
    </location>
    <ligand>
        <name>NAD(+)</name>
        <dbReference type="ChEBI" id="CHEBI:57540"/>
    </ligand>
</feature>
<dbReference type="SUPFAM" id="SSF48179">
    <property type="entry name" value="6-phosphogluconate dehydrogenase C-terminal domain-like"/>
    <property type="match status" value="1"/>
</dbReference>
<evidence type="ECO:0000313" key="14">
    <source>
        <dbReference type="EMBL" id="TLD70367.1"/>
    </source>
</evidence>
<dbReference type="UniPathway" id="UPA00940"/>
<evidence type="ECO:0000256" key="11">
    <source>
        <dbReference type="RuleBase" id="RU000439"/>
    </source>
</evidence>
<feature type="binding site" evidence="7">
    <location>
        <position position="271"/>
    </location>
    <ligand>
        <name>sn-glycerol 3-phosphate</name>
        <dbReference type="ChEBI" id="CHEBI:57597"/>
    </ligand>
</feature>
<gene>
    <name evidence="7" type="primary">gpsA</name>
    <name evidence="14" type="ORF">FEM03_11570</name>
</gene>
<dbReference type="InterPro" id="IPR011128">
    <property type="entry name" value="G3P_DH_NAD-dep_N"/>
</dbReference>
<name>A0A5R8KDN7_9BACT</name>